<evidence type="ECO:0000313" key="1">
    <source>
        <dbReference type="EMBL" id="EST47404.1"/>
    </source>
</evidence>
<dbReference type="EMBL" id="AUWU02000007">
    <property type="protein sequence ID" value="KAH0570608.1"/>
    <property type="molecule type" value="Genomic_DNA"/>
</dbReference>
<name>V6M2D8_9EUKA</name>
<reference evidence="1 2" key="1">
    <citation type="journal article" date="2014" name="PLoS Genet.">
        <title>The Genome of Spironucleus salmonicida Highlights a Fish Pathogen Adapted to Fluctuating Environments.</title>
        <authorList>
            <person name="Xu F."/>
            <person name="Jerlstrom-Hultqvist J."/>
            <person name="Einarsson E."/>
            <person name="Astvaldsson A."/>
            <person name="Svard S.G."/>
            <person name="Andersson J.O."/>
        </authorList>
    </citation>
    <scope>NUCLEOTIDE SEQUENCE</scope>
    <source>
        <strain evidence="2">ATCC 50377</strain>
    </source>
</reference>
<dbReference type="SUPFAM" id="SSF48403">
    <property type="entry name" value="Ankyrin repeat"/>
    <property type="match status" value="3"/>
</dbReference>
<dbReference type="PANTHER" id="PTHR24120">
    <property type="entry name" value="GH07239P"/>
    <property type="match status" value="1"/>
</dbReference>
<protein>
    <submittedName>
        <fullName evidence="1">Ankyrin repeat-containing protein</fullName>
    </submittedName>
</protein>
<dbReference type="EMBL" id="KI546040">
    <property type="protein sequence ID" value="EST47404.1"/>
    <property type="molecule type" value="Genomic_DNA"/>
</dbReference>
<dbReference type="PANTHER" id="PTHR24120:SF4">
    <property type="entry name" value="GH07239P"/>
    <property type="match status" value="1"/>
</dbReference>
<evidence type="ECO:0000313" key="2">
    <source>
        <dbReference type="EMBL" id="KAH0570608.1"/>
    </source>
</evidence>
<dbReference type="InterPro" id="IPR036770">
    <property type="entry name" value="Ankyrin_rpt-contain_sf"/>
</dbReference>
<sequence length="586" mass="64830">MNWFQIVASADIDQIQTLIPTFSTSRDQFQRTALMLASSRGLQNVVEILAPYESTLQDANGITASMYGAARGYYYNDLLIEQTIQSNNGFTALMYATISGSSLAVTKFLKEKNIISKEGYTASQLALCLGNLTIFNQINENCGKITNLMAAAVSEEEVGRFSQFLQHQDAFNRSSLWFSLDAGNLKMSEHLLTERDFSDKNNTTMLMKAAESGLQTLLPYFVNQLKSVDNDGKTALMYAAANNNSNCINELISEISMQDNSGKTASMYAAENGHVECLALLITEESIILDKQNRHLMHYVVNHAQNNAILPQIVQNFQNNVDLEGKSSLIYACECDNFAAVSFLLQYEKDTLPPTQNTPSMHAALSNSVHSIDVVAETFKKRKNAKGETAIDLALQNDAGKVVPVLLQRDFIQNVMLRACAANKFQVVKVISDVARFGSSKLTNFIYNVQQQQICKKELESLTKKFLNFTDNIPALFVAIQAGSSECVRVLIKSQSNVFLKDGTTPLMFYIKCDSNLDSKAENSLILANSGKQLKDGTSALMMASFKGTNLGLIRNLVKFEKNLLNKEGKRAIEFANSDAVLKCLE</sequence>
<dbReference type="OrthoDB" id="20872at2759"/>
<dbReference type="Pfam" id="PF12796">
    <property type="entry name" value="Ank_2"/>
    <property type="match status" value="1"/>
</dbReference>
<gene>
    <name evidence="2" type="ORF">SS50377_26892</name>
    <name evidence="1" type="ORF">SS50377_fx049</name>
</gene>
<proteinExistence type="predicted"/>
<dbReference type="KEGG" id="ssao:94300915"/>
<keyword evidence="3" id="KW-1185">Reference proteome</keyword>
<dbReference type="SMART" id="SM00248">
    <property type="entry name" value="ANK"/>
    <property type="match status" value="10"/>
</dbReference>
<evidence type="ECO:0000313" key="3">
    <source>
        <dbReference type="Proteomes" id="UP000018208"/>
    </source>
</evidence>
<dbReference type="Proteomes" id="UP000018208">
    <property type="component" value="Unassembled WGS sequence"/>
</dbReference>
<dbReference type="GeneID" id="94300915"/>
<dbReference type="AlphaFoldDB" id="V6M2D8"/>
<reference evidence="2" key="2">
    <citation type="submission" date="2020-12" db="EMBL/GenBank/DDBJ databases">
        <title>New Spironucleus salmonicida genome in near-complete chromosomes.</title>
        <authorList>
            <person name="Xu F."/>
            <person name="Kurt Z."/>
            <person name="Jimenez-Gonzalez A."/>
            <person name="Astvaldsson A."/>
            <person name="Andersson J.O."/>
            <person name="Svard S.G."/>
        </authorList>
    </citation>
    <scope>NUCLEOTIDE SEQUENCE</scope>
    <source>
        <strain evidence="2">ATCC 50377</strain>
    </source>
</reference>
<dbReference type="Gene3D" id="1.25.40.20">
    <property type="entry name" value="Ankyrin repeat-containing domain"/>
    <property type="match status" value="4"/>
</dbReference>
<dbReference type="RefSeq" id="XP_067761381.1">
    <property type="nucleotide sequence ID" value="XM_067910694.1"/>
</dbReference>
<accession>V6M2D8</accession>
<organism evidence="1">
    <name type="scientific">Spironucleus salmonicida</name>
    <dbReference type="NCBI Taxonomy" id="348837"/>
    <lineage>
        <taxon>Eukaryota</taxon>
        <taxon>Metamonada</taxon>
        <taxon>Diplomonadida</taxon>
        <taxon>Hexamitidae</taxon>
        <taxon>Hexamitinae</taxon>
        <taxon>Spironucleus</taxon>
    </lineage>
</organism>
<dbReference type="VEuPathDB" id="GiardiaDB:SS50377_26892"/>
<dbReference type="InterPro" id="IPR002110">
    <property type="entry name" value="Ankyrin_rpt"/>
</dbReference>